<evidence type="ECO:0000256" key="2">
    <source>
        <dbReference type="ARBA" id="ARBA00022908"/>
    </source>
</evidence>
<keyword evidence="2" id="KW-0229">DNA integration</keyword>
<dbReference type="Gene3D" id="1.10.150.130">
    <property type="match status" value="1"/>
</dbReference>
<reference evidence="8 9" key="1">
    <citation type="submission" date="2019-01" db="EMBL/GenBank/DDBJ databases">
        <authorList>
            <person name="Brito A."/>
        </authorList>
    </citation>
    <scope>NUCLEOTIDE SEQUENCE [LARGE SCALE GENOMIC DNA]</scope>
    <source>
        <strain evidence="8">1</strain>
    </source>
</reference>
<dbReference type="GO" id="GO:0003677">
    <property type="term" value="F:DNA binding"/>
    <property type="evidence" value="ECO:0007669"/>
    <property type="project" value="UniProtKB-UniRule"/>
</dbReference>
<dbReference type="Pfam" id="PF02899">
    <property type="entry name" value="Phage_int_SAM_1"/>
    <property type="match status" value="1"/>
</dbReference>
<dbReference type="EMBL" id="CAACVJ010000604">
    <property type="protein sequence ID" value="VEP17783.1"/>
    <property type="molecule type" value="Genomic_DNA"/>
</dbReference>
<dbReference type="Pfam" id="PF00589">
    <property type="entry name" value="Phage_integrase"/>
    <property type="match status" value="1"/>
</dbReference>
<dbReference type="InterPro" id="IPR050090">
    <property type="entry name" value="Tyrosine_recombinase_XerCD"/>
</dbReference>
<dbReference type="PANTHER" id="PTHR30349:SF41">
    <property type="entry name" value="INTEGRASE_RECOMBINASE PROTEIN MJ0367-RELATED"/>
    <property type="match status" value="1"/>
</dbReference>
<dbReference type="InterPro" id="IPR010998">
    <property type="entry name" value="Integrase_recombinase_N"/>
</dbReference>
<feature type="domain" description="Core-binding (CB)" evidence="7">
    <location>
        <begin position="25"/>
        <end position="100"/>
    </location>
</feature>
<organism evidence="8 9">
    <name type="scientific">Hyella patelloides LEGE 07179</name>
    <dbReference type="NCBI Taxonomy" id="945734"/>
    <lineage>
        <taxon>Bacteria</taxon>
        <taxon>Bacillati</taxon>
        <taxon>Cyanobacteriota</taxon>
        <taxon>Cyanophyceae</taxon>
        <taxon>Pleurocapsales</taxon>
        <taxon>Hyellaceae</taxon>
        <taxon>Hyella</taxon>
    </lineage>
</organism>
<dbReference type="InterPro" id="IPR044068">
    <property type="entry name" value="CB"/>
</dbReference>
<dbReference type="InterPro" id="IPR004107">
    <property type="entry name" value="Integrase_SAM-like_N"/>
</dbReference>
<keyword evidence="3 5" id="KW-0238">DNA-binding</keyword>
<gene>
    <name evidence="8" type="ORF">H1P_6420003</name>
</gene>
<protein>
    <submittedName>
        <fullName evidence="8">Integrase family protein</fullName>
    </submittedName>
</protein>
<dbReference type="InterPro" id="IPR002104">
    <property type="entry name" value="Integrase_catalytic"/>
</dbReference>
<dbReference type="Proteomes" id="UP000320055">
    <property type="component" value="Unassembled WGS sequence"/>
</dbReference>
<dbReference type="InterPro" id="IPR013762">
    <property type="entry name" value="Integrase-like_cat_sf"/>
</dbReference>
<dbReference type="PANTHER" id="PTHR30349">
    <property type="entry name" value="PHAGE INTEGRASE-RELATED"/>
    <property type="match status" value="1"/>
</dbReference>
<evidence type="ECO:0000259" key="6">
    <source>
        <dbReference type="PROSITE" id="PS51898"/>
    </source>
</evidence>
<evidence type="ECO:0000256" key="4">
    <source>
        <dbReference type="ARBA" id="ARBA00023172"/>
    </source>
</evidence>
<evidence type="ECO:0000256" key="1">
    <source>
        <dbReference type="ARBA" id="ARBA00008857"/>
    </source>
</evidence>
<dbReference type="GO" id="GO:0006310">
    <property type="term" value="P:DNA recombination"/>
    <property type="evidence" value="ECO:0007669"/>
    <property type="project" value="UniProtKB-KW"/>
</dbReference>
<name>A0A563W2L5_9CYAN</name>
<evidence type="ECO:0000259" key="7">
    <source>
        <dbReference type="PROSITE" id="PS51900"/>
    </source>
</evidence>
<dbReference type="PROSITE" id="PS51898">
    <property type="entry name" value="TYR_RECOMBINASE"/>
    <property type="match status" value="1"/>
</dbReference>
<sequence length="303" mass="34577">MYGNGHLIRRTVINNGNEIPPLTPKMELKLIQMWLHGKSGASRRAYLTDVHHFLDFCQKRLDSIDLADIQNWDTFLAQKYAPSSRKRKLAAVKSLFSFAHQNKLLADNPGAALATPKTKDAISEKILTEDEWWMLLNTEPNRQHQLMLQLLYESRARVSEFCNLKWKDIREKADLSALVTLFGKGSKTRKVTITPHLWQALKGTKKNDTTGNDPIFLNLRHQAYSTVQVWRIVKNAGERVGIYGVSPHWIRHTGATHQLLNGSPIHLQQQELGHSGLDITSRYLHILPGEYGARYCKVQLPDS</sequence>
<evidence type="ECO:0000313" key="8">
    <source>
        <dbReference type="EMBL" id="VEP17783.1"/>
    </source>
</evidence>
<dbReference type="Gene3D" id="1.10.443.10">
    <property type="entry name" value="Intergrase catalytic core"/>
    <property type="match status" value="1"/>
</dbReference>
<keyword evidence="9" id="KW-1185">Reference proteome</keyword>
<evidence type="ECO:0000256" key="3">
    <source>
        <dbReference type="ARBA" id="ARBA00023125"/>
    </source>
</evidence>
<dbReference type="GO" id="GO:0015074">
    <property type="term" value="P:DNA integration"/>
    <property type="evidence" value="ECO:0007669"/>
    <property type="project" value="UniProtKB-KW"/>
</dbReference>
<comment type="similarity">
    <text evidence="1">Belongs to the 'phage' integrase family.</text>
</comment>
<keyword evidence="4" id="KW-0233">DNA recombination</keyword>
<dbReference type="SUPFAM" id="SSF56349">
    <property type="entry name" value="DNA breaking-rejoining enzymes"/>
    <property type="match status" value="1"/>
</dbReference>
<accession>A0A563W2L5</accession>
<feature type="domain" description="Tyr recombinase" evidence="6">
    <location>
        <begin position="122"/>
        <end position="296"/>
    </location>
</feature>
<dbReference type="PROSITE" id="PS51900">
    <property type="entry name" value="CB"/>
    <property type="match status" value="1"/>
</dbReference>
<evidence type="ECO:0000313" key="9">
    <source>
        <dbReference type="Proteomes" id="UP000320055"/>
    </source>
</evidence>
<evidence type="ECO:0000256" key="5">
    <source>
        <dbReference type="PROSITE-ProRule" id="PRU01248"/>
    </source>
</evidence>
<proteinExistence type="inferred from homology"/>
<dbReference type="AlphaFoldDB" id="A0A563W2L5"/>
<dbReference type="InterPro" id="IPR011010">
    <property type="entry name" value="DNA_brk_join_enz"/>
</dbReference>